<accession>A0ACB8F752</accession>
<gene>
    <name evidence="1" type="ORF">K3G42_030180</name>
</gene>
<sequence>MRELLTSYATAAPKRLASFLPQRLSKAKKGSLEEVKRHSRFLLEKNRQLMEDIQEKDAETSRCARDLLQQYDMFGTIIATLQDSSQNQVGVMKAELQEAEKTVDKSMGKLDQELSRMTTRVHTLQEELNFLRTYMDKEYPVKSVQIASLLRSIKDLNEEQQDELEEAKETATLFLQTITENIKGETDKILQAVIDERLLDYQGGLQQMDRNNQELRRQIETQQKIIDDLEKDIHVLHTDTMMFHNALKPPRCVIFEDVLLQRPICTPDMEIVLNIPTEGDLLL</sequence>
<keyword evidence="2" id="KW-1185">Reference proteome</keyword>
<comment type="caution">
    <text evidence="1">The sequence shown here is derived from an EMBL/GenBank/DDBJ whole genome shotgun (WGS) entry which is preliminary data.</text>
</comment>
<protein>
    <submittedName>
        <fullName evidence="1">Uncharacterized protein</fullName>
    </submittedName>
</protein>
<reference evidence="1" key="1">
    <citation type="submission" date="2021-08" db="EMBL/GenBank/DDBJ databases">
        <title>The first chromosome-level gecko genome reveals the dynamic sex chromosomes of Neotropical dwarf geckos (Sphaerodactylidae: Sphaerodactylus).</title>
        <authorList>
            <person name="Pinto B.J."/>
            <person name="Keating S.E."/>
            <person name="Gamble T."/>
        </authorList>
    </citation>
    <scope>NUCLEOTIDE SEQUENCE</scope>
    <source>
        <strain evidence="1">TG3544</strain>
    </source>
</reference>
<proteinExistence type="predicted"/>
<evidence type="ECO:0000313" key="2">
    <source>
        <dbReference type="Proteomes" id="UP000827872"/>
    </source>
</evidence>
<organism evidence="1 2">
    <name type="scientific">Sphaerodactylus townsendi</name>
    <dbReference type="NCBI Taxonomy" id="933632"/>
    <lineage>
        <taxon>Eukaryota</taxon>
        <taxon>Metazoa</taxon>
        <taxon>Chordata</taxon>
        <taxon>Craniata</taxon>
        <taxon>Vertebrata</taxon>
        <taxon>Euteleostomi</taxon>
        <taxon>Lepidosauria</taxon>
        <taxon>Squamata</taxon>
        <taxon>Bifurcata</taxon>
        <taxon>Gekkota</taxon>
        <taxon>Sphaerodactylidae</taxon>
        <taxon>Sphaerodactylus</taxon>
    </lineage>
</organism>
<dbReference type="EMBL" id="CM037618">
    <property type="protein sequence ID" value="KAH8000972.1"/>
    <property type="molecule type" value="Genomic_DNA"/>
</dbReference>
<name>A0ACB8F752_9SAUR</name>
<evidence type="ECO:0000313" key="1">
    <source>
        <dbReference type="EMBL" id="KAH8000972.1"/>
    </source>
</evidence>
<dbReference type="Proteomes" id="UP000827872">
    <property type="component" value="Linkage Group LG05"/>
</dbReference>